<dbReference type="PANTHER" id="PTHR43420">
    <property type="entry name" value="ACETYLTRANSFERASE"/>
    <property type="match status" value="1"/>
</dbReference>
<evidence type="ECO:0000256" key="2">
    <source>
        <dbReference type="ARBA" id="ARBA00022490"/>
    </source>
</evidence>
<protein>
    <recommendedName>
        <fullName evidence="5">[Ribosomal protein bS18]-alanine N-acetyltransferase</fullName>
        <ecNumber evidence="5">2.3.1.266</ecNumber>
    </recommendedName>
</protein>
<dbReference type="CDD" id="cd04301">
    <property type="entry name" value="NAT_SF"/>
    <property type="match status" value="1"/>
</dbReference>
<dbReference type="Pfam" id="PF00583">
    <property type="entry name" value="Acetyltransf_1"/>
    <property type="match status" value="1"/>
</dbReference>
<comment type="catalytic activity">
    <reaction evidence="5">
        <text>N-terminal L-alanyl-[ribosomal protein bS18] + acetyl-CoA = N-terminal N(alpha)-acetyl-L-alanyl-[ribosomal protein bS18] + CoA + H(+)</text>
        <dbReference type="Rhea" id="RHEA:43756"/>
        <dbReference type="Rhea" id="RHEA-COMP:10676"/>
        <dbReference type="Rhea" id="RHEA-COMP:10677"/>
        <dbReference type="ChEBI" id="CHEBI:15378"/>
        <dbReference type="ChEBI" id="CHEBI:57287"/>
        <dbReference type="ChEBI" id="CHEBI:57288"/>
        <dbReference type="ChEBI" id="CHEBI:64718"/>
        <dbReference type="ChEBI" id="CHEBI:83683"/>
        <dbReference type="EC" id="2.3.1.266"/>
    </reaction>
</comment>
<reference evidence="7 8" key="1">
    <citation type="journal article" date="2017" name="ISME J.">
        <title>Genome of 'Ca. Desulfovibrio trichonymphae', an H2-oxidizing bacterium in a tripartite symbiotic system within a protist cell in the termite gut.</title>
        <authorList>
            <person name="Kuwahara H."/>
            <person name="Yuki M."/>
            <person name="Izawa K."/>
            <person name="Ohkuma M."/>
            <person name="Hongoh Y."/>
        </authorList>
    </citation>
    <scope>NUCLEOTIDE SEQUENCE [LARGE SCALE GENOMIC DNA]</scope>
    <source>
        <strain evidence="7 8">Rs-N31</strain>
    </source>
</reference>
<keyword evidence="2 5" id="KW-0963">Cytoplasm</keyword>
<evidence type="ECO:0000256" key="1">
    <source>
        <dbReference type="ARBA" id="ARBA00005395"/>
    </source>
</evidence>
<gene>
    <name evidence="7" type="primary">rimI</name>
    <name evidence="7" type="ORF">RSDT_0269</name>
</gene>
<dbReference type="GO" id="GO:0008999">
    <property type="term" value="F:protein-N-terminal-alanine acetyltransferase activity"/>
    <property type="evidence" value="ECO:0007669"/>
    <property type="project" value="UniProtKB-EC"/>
</dbReference>
<dbReference type="InterPro" id="IPR016181">
    <property type="entry name" value="Acyl_CoA_acyltransferase"/>
</dbReference>
<dbReference type="NCBIfam" id="TIGR01575">
    <property type="entry name" value="rimI"/>
    <property type="match status" value="1"/>
</dbReference>
<keyword evidence="4" id="KW-0012">Acyltransferase</keyword>
<feature type="domain" description="N-acetyltransferase" evidence="6">
    <location>
        <begin position="1"/>
        <end position="132"/>
    </location>
</feature>
<dbReference type="AlphaFoldDB" id="A0A1J1DSZ6"/>
<dbReference type="SUPFAM" id="SSF55729">
    <property type="entry name" value="Acyl-CoA N-acyltransferases (Nat)"/>
    <property type="match status" value="1"/>
</dbReference>
<comment type="subcellular location">
    <subcellularLocation>
        <location evidence="5">Cytoplasm</location>
    </subcellularLocation>
</comment>
<keyword evidence="8" id="KW-1185">Reference proteome</keyword>
<dbReference type="GO" id="GO:0005737">
    <property type="term" value="C:cytoplasm"/>
    <property type="evidence" value="ECO:0007669"/>
    <property type="project" value="UniProtKB-SubCell"/>
</dbReference>
<comment type="function">
    <text evidence="5">Acetylates the N-terminal alanine of ribosomal protein bS18.</text>
</comment>
<sequence>MQDLERRCFSTPWSEEQCRSAFTQPAFVAFGLMRGMNLIAYISVYHTANELEILNLGVVSEERRRGFGRCLLEMALRVAGKMGIEKAQLEVRESNHVAICLYQSCGFSKVGIRSHYYSDFGEDALIYACYVCS</sequence>
<dbReference type="InterPro" id="IPR050680">
    <property type="entry name" value="YpeA/RimI_acetyltransf"/>
</dbReference>
<accession>A0A1J1DSZ6</accession>
<dbReference type="EMBL" id="AP017368">
    <property type="protein sequence ID" value="BAV91781.1"/>
    <property type="molecule type" value="Genomic_DNA"/>
</dbReference>
<name>A0A1J1DSZ6_9BACT</name>
<evidence type="ECO:0000313" key="8">
    <source>
        <dbReference type="Proteomes" id="UP000242645"/>
    </source>
</evidence>
<dbReference type="InterPro" id="IPR000182">
    <property type="entry name" value="GNAT_dom"/>
</dbReference>
<dbReference type="PANTHER" id="PTHR43420:SF44">
    <property type="entry name" value="ACETYLTRANSFERASE YPEA"/>
    <property type="match status" value="1"/>
</dbReference>
<organism evidence="7 8">
    <name type="scientific">Candidatus Desulfovibrio trichonymphae</name>
    <dbReference type="NCBI Taxonomy" id="1725232"/>
    <lineage>
        <taxon>Bacteria</taxon>
        <taxon>Pseudomonadati</taxon>
        <taxon>Thermodesulfobacteriota</taxon>
        <taxon>Desulfovibrionia</taxon>
        <taxon>Desulfovibrionales</taxon>
        <taxon>Desulfovibrionaceae</taxon>
        <taxon>Desulfovibrio</taxon>
    </lineage>
</organism>
<evidence type="ECO:0000259" key="6">
    <source>
        <dbReference type="PROSITE" id="PS51186"/>
    </source>
</evidence>
<keyword evidence="3 7" id="KW-0808">Transferase</keyword>
<comment type="similarity">
    <text evidence="1 5">Belongs to the acetyltransferase family. RimI subfamily.</text>
</comment>
<evidence type="ECO:0000256" key="3">
    <source>
        <dbReference type="ARBA" id="ARBA00022679"/>
    </source>
</evidence>
<evidence type="ECO:0000313" key="7">
    <source>
        <dbReference type="EMBL" id="BAV91781.1"/>
    </source>
</evidence>
<dbReference type="Proteomes" id="UP000242645">
    <property type="component" value="Chromosome"/>
</dbReference>
<dbReference type="InterPro" id="IPR006464">
    <property type="entry name" value="AcTrfase_RimI/Ard1"/>
</dbReference>
<evidence type="ECO:0000256" key="5">
    <source>
        <dbReference type="RuleBase" id="RU363094"/>
    </source>
</evidence>
<evidence type="ECO:0000256" key="4">
    <source>
        <dbReference type="ARBA" id="ARBA00023315"/>
    </source>
</evidence>
<dbReference type="EC" id="2.3.1.266" evidence="5"/>
<dbReference type="KEGG" id="dtr:RSDT_0269"/>
<dbReference type="Gene3D" id="3.40.630.30">
    <property type="match status" value="1"/>
</dbReference>
<dbReference type="OrthoDB" id="529907at2"/>
<dbReference type="PROSITE" id="PS51186">
    <property type="entry name" value="GNAT"/>
    <property type="match status" value="1"/>
</dbReference>
<proteinExistence type="inferred from homology"/>